<dbReference type="EMBL" id="SNYI01000003">
    <property type="protein sequence ID" value="TDQ29198.1"/>
    <property type="molecule type" value="Genomic_DNA"/>
</dbReference>
<dbReference type="OrthoDB" id="1445639at2"/>
<evidence type="ECO:0008006" key="4">
    <source>
        <dbReference type="Google" id="ProtNLM"/>
    </source>
</evidence>
<evidence type="ECO:0000256" key="1">
    <source>
        <dbReference type="SAM" id="SignalP"/>
    </source>
</evidence>
<keyword evidence="3" id="KW-1185">Reference proteome</keyword>
<comment type="caution">
    <text evidence="2">The sequence shown here is derived from an EMBL/GenBank/DDBJ whole genome shotgun (WGS) entry which is preliminary data.</text>
</comment>
<proteinExistence type="predicted"/>
<sequence length="274" mass="32317">MMKKVYLFLISCLGLMLMPDMQLYAQEESAQKPAYITVTTLHWNMDKEDFDMDKWKAMEKEYFDKVTAKNEHIIGSGVYLHRFTPDNRELISVTVYPSWEAIDKSGARDGELVKEGWPDEQARKAFFDDRNSYYSDFHSDEIYAPMDNVKPLTSPGEKILLVRRSQLKFPQDGSYDEFNKAHTDYVNNVFKKNDLVKGYYPVMHAWGADRREMVEAFYVDSMDDLDKMFEKNNELFMAKWNTDELREEMQAMATKYFTGVHGDYIYTMVPELRK</sequence>
<gene>
    <name evidence="2" type="ORF">CLV82_2652</name>
</gene>
<organism evidence="2 3">
    <name type="scientific">Zeaxanthinibacter enoshimensis</name>
    <dbReference type="NCBI Taxonomy" id="392009"/>
    <lineage>
        <taxon>Bacteria</taxon>
        <taxon>Pseudomonadati</taxon>
        <taxon>Bacteroidota</taxon>
        <taxon>Flavobacteriia</taxon>
        <taxon>Flavobacteriales</taxon>
        <taxon>Flavobacteriaceae</taxon>
        <taxon>Zeaxanthinibacter</taxon>
    </lineage>
</organism>
<evidence type="ECO:0000313" key="3">
    <source>
        <dbReference type="Proteomes" id="UP000295468"/>
    </source>
</evidence>
<dbReference type="AlphaFoldDB" id="A0A4R6TGK7"/>
<reference evidence="2 3" key="1">
    <citation type="submission" date="2019-03" db="EMBL/GenBank/DDBJ databases">
        <title>Genomic Encyclopedia of Archaeal and Bacterial Type Strains, Phase II (KMG-II): from individual species to whole genera.</title>
        <authorList>
            <person name="Goeker M."/>
        </authorList>
    </citation>
    <scope>NUCLEOTIDE SEQUENCE [LARGE SCALE GENOMIC DNA]</scope>
    <source>
        <strain evidence="2 3">DSM 18435</strain>
    </source>
</reference>
<name>A0A4R6TGK7_9FLAO</name>
<accession>A0A4R6TGK7</accession>
<protein>
    <recommendedName>
        <fullName evidence="4">NIPSNAP protein</fullName>
    </recommendedName>
</protein>
<dbReference type="Proteomes" id="UP000295468">
    <property type="component" value="Unassembled WGS sequence"/>
</dbReference>
<evidence type="ECO:0000313" key="2">
    <source>
        <dbReference type="EMBL" id="TDQ29198.1"/>
    </source>
</evidence>
<keyword evidence="1" id="KW-0732">Signal</keyword>
<feature type="chain" id="PRO_5020847171" description="NIPSNAP protein" evidence="1">
    <location>
        <begin position="26"/>
        <end position="274"/>
    </location>
</feature>
<feature type="signal peptide" evidence="1">
    <location>
        <begin position="1"/>
        <end position="25"/>
    </location>
</feature>
<dbReference type="RefSeq" id="WP_133644783.1">
    <property type="nucleotide sequence ID" value="NZ_SNYI01000003.1"/>
</dbReference>